<protein>
    <submittedName>
        <fullName evidence="8">Na/Pi cotransporter family protein</fullName>
    </submittedName>
</protein>
<feature type="transmembrane region" description="Helical" evidence="6">
    <location>
        <begin position="289"/>
        <end position="308"/>
    </location>
</feature>
<evidence type="ECO:0000256" key="4">
    <source>
        <dbReference type="ARBA" id="ARBA00022989"/>
    </source>
</evidence>
<dbReference type="InterPro" id="IPR038078">
    <property type="entry name" value="PhoU-like_sf"/>
</dbReference>
<evidence type="ECO:0000256" key="6">
    <source>
        <dbReference type="SAM" id="Phobius"/>
    </source>
</evidence>
<keyword evidence="2" id="KW-1003">Cell membrane</keyword>
<dbReference type="Pfam" id="PF02690">
    <property type="entry name" value="Na_Pi_cotrans"/>
    <property type="match status" value="2"/>
</dbReference>
<keyword evidence="3 6" id="KW-0812">Transmembrane</keyword>
<dbReference type="Pfam" id="PF01895">
    <property type="entry name" value="PhoU"/>
    <property type="match status" value="2"/>
</dbReference>
<feature type="transmembrane region" description="Helical" evidence="6">
    <location>
        <begin position="51"/>
        <end position="77"/>
    </location>
</feature>
<dbReference type="InterPro" id="IPR004633">
    <property type="entry name" value="NaPi_cotrn-rel/YqeW-like"/>
</dbReference>
<dbReference type="GO" id="GO:0005886">
    <property type="term" value="C:plasma membrane"/>
    <property type="evidence" value="ECO:0007669"/>
    <property type="project" value="UniProtKB-SubCell"/>
</dbReference>
<feature type="domain" description="PhoU" evidence="7">
    <location>
        <begin position="469"/>
        <end position="551"/>
    </location>
</feature>
<evidence type="ECO:0000256" key="5">
    <source>
        <dbReference type="ARBA" id="ARBA00023136"/>
    </source>
</evidence>
<dbReference type="AlphaFoldDB" id="A0A9D2MT38"/>
<dbReference type="PANTHER" id="PTHR10010:SF46">
    <property type="entry name" value="SODIUM-DEPENDENT PHOSPHATE TRANSPORT PROTEIN 2B"/>
    <property type="match status" value="1"/>
</dbReference>
<dbReference type="SUPFAM" id="SSF109755">
    <property type="entry name" value="PhoU-like"/>
    <property type="match status" value="1"/>
</dbReference>
<dbReference type="PANTHER" id="PTHR10010">
    <property type="entry name" value="SOLUTE CARRIER FAMILY 34 SODIUM PHOSPHATE , MEMBER 2-RELATED"/>
    <property type="match status" value="1"/>
</dbReference>
<sequence length="566" mass="60982">MGIEDVSMLFTFIGGLGMFLYGMHIMAEGLQHFAGGRMQKLMGFLTRNRIMAILVGTVVTAVIQSSSATTVMVVGFVNAGMLNLSQAVGVIMGANIGTTVTAWIVSMSEWGSVLKPEFFAPLLVGIGAFVVLFVKSDKKKRIGEILIGFAILFIGLTFMSDAILPYRESPVFSTAFTVLGKNPILAVLAGAVVTAIIQSSSASVGILQTLAMNGIVGWNSAIFITLGQNIGTCVTALLSSAGAGRNGKRASVIHLAFNVCGAVIFGILMYVLFVIFPDWGNSTITSVEISVFHTVFNVSNTILLLPFADRLVTLSGKLVRGEDEAAPADGEREAVRKLSKRLDRRLLNNPSFALAAVQKEVAAMGRTACANLESALEAVRDGNMERVQGVFEKEKDINGMEKALTAFLVEVDNLSLTEFQHEQVKNLFYTVSDIERAGDHAENIAELAESMNKDQVTFSKKGRSDLELIAAQTLQSLQIAVEARENGEAETANSVHVLEQSVDMLEDELREKHIRRLSKGKCDPESGVIFLDIISNLERIADHAVNIADYVASEAENPEGAVPAQR</sequence>
<reference evidence="8" key="2">
    <citation type="submission" date="2021-04" db="EMBL/GenBank/DDBJ databases">
        <authorList>
            <person name="Gilroy R."/>
        </authorList>
    </citation>
    <scope>NUCLEOTIDE SEQUENCE</scope>
    <source>
        <strain evidence="8">USAMLcec3-2134</strain>
    </source>
</reference>
<feature type="transmembrane region" description="Helical" evidence="6">
    <location>
        <begin position="146"/>
        <end position="164"/>
    </location>
</feature>
<name>A0A9D2MT38_9FIRM</name>
<keyword evidence="5 6" id="KW-0472">Membrane</keyword>
<dbReference type="Gene3D" id="1.20.58.220">
    <property type="entry name" value="Phosphate transport system protein phou homolog 2, domain 2"/>
    <property type="match status" value="1"/>
</dbReference>
<dbReference type="NCBIfam" id="TIGR00704">
    <property type="entry name" value="NaPi_cotrn_rel"/>
    <property type="match status" value="1"/>
</dbReference>
<dbReference type="NCBIfam" id="NF037997">
    <property type="entry name" value="Na_Pi_symport"/>
    <property type="match status" value="1"/>
</dbReference>
<reference evidence="8" key="1">
    <citation type="journal article" date="2021" name="PeerJ">
        <title>Extensive microbial diversity within the chicken gut microbiome revealed by metagenomics and culture.</title>
        <authorList>
            <person name="Gilroy R."/>
            <person name="Ravi A."/>
            <person name="Getino M."/>
            <person name="Pursley I."/>
            <person name="Horton D.L."/>
            <person name="Alikhan N.F."/>
            <person name="Baker D."/>
            <person name="Gharbi K."/>
            <person name="Hall N."/>
            <person name="Watson M."/>
            <person name="Adriaenssens E.M."/>
            <person name="Foster-Nyarko E."/>
            <person name="Jarju S."/>
            <person name="Secka A."/>
            <person name="Antonio M."/>
            <person name="Oren A."/>
            <person name="Chaudhuri R.R."/>
            <person name="La Ragione R."/>
            <person name="Hildebrand F."/>
            <person name="Pallen M.J."/>
        </authorList>
    </citation>
    <scope>NUCLEOTIDE SEQUENCE</scope>
    <source>
        <strain evidence="8">USAMLcec3-2134</strain>
    </source>
</reference>
<feature type="transmembrane region" description="Helical" evidence="6">
    <location>
        <begin position="6"/>
        <end position="30"/>
    </location>
</feature>
<feature type="domain" description="PhoU" evidence="7">
    <location>
        <begin position="363"/>
        <end position="447"/>
    </location>
</feature>
<accession>A0A9D2MT38</accession>
<feature type="transmembrane region" description="Helical" evidence="6">
    <location>
        <begin position="118"/>
        <end position="134"/>
    </location>
</feature>
<feature type="transmembrane region" description="Helical" evidence="6">
    <location>
        <begin position="184"/>
        <end position="207"/>
    </location>
</feature>
<dbReference type="InterPro" id="IPR003841">
    <property type="entry name" value="Na/Pi_transpt"/>
</dbReference>
<dbReference type="GO" id="GO:0044341">
    <property type="term" value="P:sodium-dependent phosphate transport"/>
    <property type="evidence" value="ECO:0007669"/>
    <property type="project" value="InterPro"/>
</dbReference>
<evidence type="ECO:0000313" key="8">
    <source>
        <dbReference type="EMBL" id="HJB91471.1"/>
    </source>
</evidence>
<evidence type="ECO:0000259" key="7">
    <source>
        <dbReference type="Pfam" id="PF01895"/>
    </source>
</evidence>
<proteinExistence type="predicted"/>
<comment type="subcellular location">
    <subcellularLocation>
        <location evidence="1">Cell membrane</location>
        <topology evidence="1">Multi-pass membrane protein</topology>
    </subcellularLocation>
</comment>
<gene>
    <name evidence="8" type="ORF">H9763_08395</name>
</gene>
<evidence type="ECO:0000256" key="3">
    <source>
        <dbReference type="ARBA" id="ARBA00022692"/>
    </source>
</evidence>
<dbReference type="InterPro" id="IPR026022">
    <property type="entry name" value="PhoU_dom"/>
</dbReference>
<feature type="transmembrane region" description="Helical" evidence="6">
    <location>
        <begin position="255"/>
        <end position="277"/>
    </location>
</feature>
<dbReference type="GO" id="GO:0005436">
    <property type="term" value="F:sodium:phosphate symporter activity"/>
    <property type="evidence" value="ECO:0007669"/>
    <property type="project" value="InterPro"/>
</dbReference>
<evidence type="ECO:0000256" key="2">
    <source>
        <dbReference type="ARBA" id="ARBA00022475"/>
    </source>
</evidence>
<comment type="caution">
    <text evidence="8">The sequence shown here is derived from an EMBL/GenBank/DDBJ whole genome shotgun (WGS) entry which is preliminary data.</text>
</comment>
<dbReference type="Proteomes" id="UP000886883">
    <property type="component" value="Unassembled WGS sequence"/>
</dbReference>
<organism evidence="8 9">
    <name type="scientific">Candidatus Eisenbergiella merdigallinarum</name>
    <dbReference type="NCBI Taxonomy" id="2838552"/>
    <lineage>
        <taxon>Bacteria</taxon>
        <taxon>Bacillati</taxon>
        <taxon>Bacillota</taxon>
        <taxon>Clostridia</taxon>
        <taxon>Lachnospirales</taxon>
        <taxon>Lachnospiraceae</taxon>
        <taxon>Eisenbergiella</taxon>
    </lineage>
</organism>
<keyword evidence="4 6" id="KW-1133">Transmembrane helix</keyword>
<evidence type="ECO:0000313" key="9">
    <source>
        <dbReference type="Proteomes" id="UP000886883"/>
    </source>
</evidence>
<dbReference type="EMBL" id="DWXE01000028">
    <property type="protein sequence ID" value="HJB91471.1"/>
    <property type="molecule type" value="Genomic_DNA"/>
</dbReference>
<evidence type="ECO:0000256" key="1">
    <source>
        <dbReference type="ARBA" id="ARBA00004651"/>
    </source>
</evidence>